<proteinExistence type="predicted"/>
<evidence type="ECO:0000259" key="4">
    <source>
        <dbReference type="Pfam" id="PF02784"/>
    </source>
</evidence>
<comment type="cofactor">
    <cofactor evidence="1 3">
        <name>pyridoxal 5'-phosphate</name>
        <dbReference type="ChEBI" id="CHEBI:597326"/>
    </cofactor>
</comment>
<sequence length="426" mass="44888">MVDDNYRASLEARERETLAALRERYGSPIYVYRLDRVRRAAADLKASLPDDALIYYSLKANPEVPIAAELAGAGFSAEVSSAGELTAALAAGYRADQCLYTGPGKTAEEIDNALLAGIRLFSVESVGDYRRVARTAAAHAVQSRCLVRVNPERGAAGTGLRMSGKPSQFGIELGNLDELMAVRQDSLDIVGTHVFLGTNVRTEEELIAEFAVGVEVTAVVRRRLGIVGGQANLGGGFAAPFAEPGTRPRYSALRAAVSDMLHTGLPGWREGAPRIAFESGRALVGDCGTLVCTVTDVKTSRSTTQVVLDAGTNALGGMSGLGRLMPTGVRAVPLDLELVGAPREAALVGPLCTPLDVLARSRITMVPDVDSALAVPNVGAYGLHASLLAFLSRPMPGIVVLDGDHVVSAERLEFGRGPLAEREGVR</sequence>
<name>A0A7W9LY58_9PSEU</name>
<dbReference type="InterPro" id="IPR029066">
    <property type="entry name" value="PLP-binding_barrel"/>
</dbReference>
<dbReference type="PANTHER" id="PTHR43727:SF2">
    <property type="entry name" value="GROUP IV DECARBOXYLASE"/>
    <property type="match status" value="1"/>
</dbReference>
<gene>
    <name evidence="5" type="ORF">F4560_000045</name>
</gene>
<feature type="domain" description="Orn/DAP/Arg decarboxylase 2 N-terminal" evidence="4">
    <location>
        <begin position="35"/>
        <end position="284"/>
    </location>
</feature>
<dbReference type="PRINTS" id="PR01179">
    <property type="entry name" value="ODADCRBXLASE"/>
</dbReference>
<organism evidence="5 6">
    <name type="scientific">Saccharothrix ecbatanensis</name>
    <dbReference type="NCBI Taxonomy" id="1105145"/>
    <lineage>
        <taxon>Bacteria</taxon>
        <taxon>Bacillati</taxon>
        <taxon>Actinomycetota</taxon>
        <taxon>Actinomycetes</taxon>
        <taxon>Pseudonocardiales</taxon>
        <taxon>Pseudonocardiaceae</taxon>
        <taxon>Saccharothrix</taxon>
    </lineage>
</organism>
<keyword evidence="5" id="KW-0456">Lyase</keyword>
<dbReference type="EMBL" id="JACHMO010000001">
    <property type="protein sequence ID" value="MBB5800277.1"/>
    <property type="molecule type" value="Genomic_DNA"/>
</dbReference>
<dbReference type="EC" id="4.1.1.20" evidence="5"/>
<protein>
    <submittedName>
        <fullName evidence="5">Diaminopimelate decarboxylase</fullName>
        <ecNumber evidence="5">4.1.1.20</ecNumber>
    </submittedName>
</protein>
<comment type="caution">
    <text evidence="5">The sequence shown here is derived from an EMBL/GenBank/DDBJ whole genome shotgun (WGS) entry which is preliminary data.</text>
</comment>
<dbReference type="InterPro" id="IPR000183">
    <property type="entry name" value="Orn/DAP/Arg_de-COase"/>
</dbReference>
<dbReference type="Pfam" id="PF02784">
    <property type="entry name" value="Orn_Arg_deC_N"/>
    <property type="match status" value="1"/>
</dbReference>
<dbReference type="AlphaFoldDB" id="A0A7W9LY58"/>
<dbReference type="Proteomes" id="UP000552097">
    <property type="component" value="Unassembled WGS sequence"/>
</dbReference>
<keyword evidence="2 3" id="KW-0663">Pyridoxal phosphate</keyword>
<dbReference type="Gene3D" id="2.40.37.10">
    <property type="entry name" value="Lyase, Ornithine Decarboxylase, Chain A, domain 1"/>
    <property type="match status" value="1"/>
</dbReference>
<dbReference type="SUPFAM" id="SSF51419">
    <property type="entry name" value="PLP-binding barrel"/>
    <property type="match status" value="1"/>
</dbReference>
<dbReference type="SUPFAM" id="SSF50621">
    <property type="entry name" value="Alanine racemase C-terminal domain-like"/>
    <property type="match status" value="1"/>
</dbReference>
<keyword evidence="6" id="KW-1185">Reference proteome</keyword>
<dbReference type="RefSeq" id="WP_221483268.1">
    <property type="nucleotide sequence ID" value="NZ_JACHMO010000001.1"/>
</dbReference>
<feature type="active site" description="Proton donor" evidence="3">
    <location>
        <position position="352"/>
    </location>
</feature>
<dbReference type="GO" id="GO:0008836">
    <property type="term" value="F:diaminopimelate decarboxylase activity"/>
    <property type="evidence" value="ECO:0007669"/>
    <property type="project" value="UniProtKB-EC"/>
</dbReference>
<reference evidence="5 6" key="1">
    <citation type="submission" date="2020-08" db="EMBL/GenBank/DDBJ databases">
        <title>Sequencing the genomes of 1000 actinobacteria strains.</title>
        <authorList>
            <person name="Klenk H.-P."/>
        </authorList>
    </citation>
    <scope>NUCLEOTIDE SEQUENCE [LARGE SCALE GENOMIC DNA]</scope>
    <source>
        <strain evidence="5 6">DSM 45486</strain>
    </source>
</reference>
<accession>A0A7W9LY58</accession>
<evidence type="ECO:0000313" key="6">
    <source>
        <dbReference type="Proteomes" id="UP000552097"/>
    </source>
</evidence>
<evidence type="ECO:0000313" key="5">
    <source>
        <dbReference type="EMBL" id="MBB5800277.1"/>
    </source>
</evidence>
<feature type="modified residue" description="N6-(pyridoxal phosphate)lysine" evidence="3">
    <location>
        <position position="59"/>
    </location>
</feature>
<dbReference type="PANTHER" id="PTHR43727">
    <property type="entry name" value="DIAMINOPIMELATE DECARBOXYLASE"/>
    <property type="match status" value="1"/>
</dbReference>
<evidence type="ECO:0000256" key="1">
    <source>
        <dbReference type="ARBA" id="ARBA00001933"/>
    </source>
</evidence>
<evidence type="ECO:0000256" key="2">
    <source>
        <dbReference type="ARBA" id="ARBA00022898"/>
    </source>
</evidence>
<dbReference type="GO" id="GO:0009089">
    <property type="term" value="P:lysine biosynthetic process via diaminopimelate"/>
    <property type="evidence" value="ECO:0007669"/>
    <property type="project" value="TreeGrafter"/>
</dbReference>
<dbReference type="InterPro" id="IPR022644">
    <property type="entry name" value="De-COase2_N"/>
</dbReference>
<evidence type="ECO:0000256" key="3">
    <source>
        <dbReference type="PIRSR" id="PIRSR600183-50"/>
    </source>
</evidence>
<dbReference type="Gene3D" id="3.20.20.10">
    <property type="entry name" value="Alanine racemase"/>
    <property type="match status" value="1"/>
</dbReference>
<dbReference type="InterPro" id="IPR009006">
    <property type="entry name" value="Ala_racemase/Decarboxylase_C"/>
</dbReference>